<proteinExistence type="predicted"/>
<accession>A0A1E1WDX7</accession>
<dbReference type="OrthoDB" id="159395at2759"/>
<gene>
    <name evidence="1" type="ORF">g.17946</name>
</gene>
<evidence type="ECO:0008006" key="2">
    <source>
        <dbReference type="Google" id="ProtNLM"/>
    </source>
</evidence>
<reference evidence="1" key="1">
    <citation type="submission" date="2015-09" db="EMBL/GenBank/DDBJ databases">
        <title>De novo assembly of Pectinophora gossypiella (Pink Bollworm) gut transcriptome.</title>
        <authorList>
            <person name="Tassone E.E."/>
        </authorList>
    </citation>
    <scope>NUCLEOTIDE SEQUENCE</scope>
</reference>
<protein>
    <recommendedName>
        <fullName evidence="2">Dynein heavy chain tail domain-containing protein</fullName>
    </recommendedName>
</protein>
<evidence type="ECO:0000313" key="1">
    <source>
        <dbReference type="EMBL" id="JAT85159.1"/>
    </source>
</evidence>
<dbReference type="AlphaFoldDB" id="A0A1E1WDX7"/>
<feature type="non-terminal residue" evidence="1">
    <location>
        <position position="1"/>
    </location>
</feature>
<organism evidence="1">
    <name type="scientific">Pectinophora gossypiella</name>
    <name type="common">Cotton pink bollworm</name>
    <name type="synonym">Depressaria gossypiella</name>
    <dbReference type="NCBI Taxonomy" id="13191"/>
    <lineage>
        <taxon>Eukaryota</taxon>
        <taxon>Metazoa</taxon>
        <taxon>Ecdysozoa</taxon>
        <taxon>Arthropoda</taxon>
        <taxon>Hexapoda</taxon>
        <taxon>Insecta</taxon>
        <taxon>Pterygota</taxon>
        <taxon>Neoptera</taxon>
        <taxon>Endopterygota</taxon>
        <taxon>Lepidoptera</taxon>
        <taxon>Glossata</taxon>
        <taxon>Ditrysia</taxon>
        <taxon>Gelechioidea</taxon>
        <taxon>Gelechiidae</taxon>
        <taxon>Apatetrinae</taxon>
        <taxon>Pectinophora</taxon>
    </lineage>
</organism>
<name>A0A1E1WDX7_PECGO</name>
<feature type="non-terminal residue" evidence="1">
    <location>
        <position position="106"/>
    </location>
</feature>
<sequence>EIRKLNLAYLKNVATTTEEALNAYYAAVRKCFDSTVEDIKNNFDEMEDCIRAAKIAMESVIRWTRVAHAMLRLRCEPQLFTFEHASLQIRRDACFSQAVSIIHRLT</sequence>
<dbReference type="EMBL" id="GDQN01005895">
    <property type="protein sequence ID" value="JAT85159.1"/>
    <property type="molecule type" value="Transcribed_RNA"/>
</dbReference>